<keyword evidence="2 4" id="KW-0238">DNA-binding</keyword>
<evidence type="ECO:0000313" key="6">
    <source>
        <dbReference type="EMBL" id="RNB50792.1"/>
    </source>
</evidence>
<keyword evidence="1" id="KW-0805">Transcription regulation</keyword>
<dbReference type="PROSITE" id="PS50977">
    <property type="entry name" value="HTH_TETR_2"/>
    <property type="match status" value="1"/>
</dbReference>
<feature type="DNA-binding region" description="H-T-H motif" evidence="4">
    <location>
        <begin position="44"/>
        <end position="63"/>
    </location>
</feature>
<evidence type="ECO:0000259" key="5">
    <source>
        <dbReference type="PROSITE" id="PS50977"/>
    </source>
</evidence>
<evidence type="ECO:0000256" key="4">
    <source>
        <dbReference type="PROSITE-ProRule" id="PRU00335"/>
    </source>
</evidence>
<dbReference type="InterPro" id="IPR001647">
    <property type="entry name" value="HTH_TetR"/>
</dbReference>
<dbReference type="PANTHER" id="PTHR30055:SF234">
    <property type="entry name" value="HTH-TYPE TRANSCRIPTIONAL REGULATOR BETI"/>
    <property type="match status" value="1"/>
</dbReference>
<accession>A0A3M8AHV4</accession>
<dbReference type="SUPFAM" id="SSF46689">
    <property type="entry name" value="Homeodomain-like"/>
    <property type="match status" value="1"/>
</dbReference>
<organism evidence="6 7">
    <name type="scientific">Agromyces tardus</name>
    <dbReference type="NCBI Taxonomy" id="2583849"/>
    <lineage>
        <taxon>Bacteria</taxon>
        <taxon>Bacillati</taxon>
        <taxon>Actinomycetota</taxon>
        <taxon>Actinomycetes</taxon>
        <taxon>Micrococcales</taxon>
        <taxon>Microbacteriaceae</taxon>
        <taxon>Agromyces</taxon>
    </lineage>
</organism>
<evidence type="ECO:0000256" key="1">
    <source>
        <dbReference type="ARBA" id="ARBA00023015"/>
    </source>
</evidence>
<name>A0A3M8AHV4_9MICO</name>
<dbReference type="Proteomes" id="UP000275048">
    <property type="component" value="Unassembled WGS sequence"/>
</dbReference>
<dbReference type="GO" id="GO:0000976">
    <property type="term" value="F:transcription cis-regulatory region binding"/>
    <property type="evidence" value="ECO:0007669"/>
    <property type="project" value="TreeGrafter"/>
</dbReference>
<dbReference type="Pfam" id="PF00440">
    <property type="entry name" value="TetR_N"/>
    <property type="match status" value="1"/>
</dbReference>
<dbReference type="Gene3D" id="1.10.357.10">
    <property type="entry name" value="Tetracycline Repressor, domain 2"/>
    <property type="match status" value="1"/>
</dbReference>
<gene>
    <name evidence="6" type="ORF">EDM22_05825</name>
</gene>
<dbReference type="PRINTS" id="PR00455">
    <property type="entry name" value="HTHTETR"/>
</dbReference>
<dbReference type="InterPro" id="IPR050109">
    <property type="entry name" value="HTH-type_TetR-like_transc_reg"/>
</dbReference>
<feature type="domain" description="HTH tetR-type" evidence="5">
    <location>
        <begin position="21"/>
        <end position="81"/>
    </location>
</feature>
<dbReference type="GO" id="GO:0003700">
    <property type="term" value="F:DNA-binding transcription factor activity"/>
    <property type="evidence" value="ECO:0007669"/>
    <property type="project" value="TreeGrafter"/>
</dbReference>
<reference evidence="6 7" key="1">
    <citation type="submission" date="2018-10" db="EMBL/GenBank/DDBJ databases">
        <title>Isolation, diversity and antibacterial activity of antinobacteria from the wheat rhizosphere soil.</title>
        <authorList>
            <person name="Sun T."/>
        </authorList>
    </citation>
    <scope>NUCLEOTIDE SEQUENCE [LARGE SCALE GENOMIC DNA]</scope>
    <source>
        <strain evidence="6 7">SJ-23</strain>
    </source>
</reference>
<evidence type="ECO:0000256" key="2">
    <source>
        <dbReference type="ARBA" id="ARBA00023125"/>
    </source>
</evidence>
<dbReference type="AlphaFoldDB" id="A0A3M8AHV4"/>
<sequence>MSTTPTSNAAAFLEPRQARSRRSWERVLDATRDLLIARGRADFAIADVSSSAGVSIGSIYGRVASKAALLEAVHEREMVRIDAETVAAMAAAAQSGDDLSASVTALIEARVRTLEGNAPLLAAVIRIAEAYPAVARRGIASGRTAQTAFTGALASICVRNRVDCDEPGLAWCEEIVYSVASRQVGIGLVAQGGPQQRMTDAQLVSFLTSTVTSFLRREELDHR</sequence>
<dbReference type="RefSeq" id="WP_138708040.1">
    <property type="nucleotide sequence ID" value="NZ_JBHSNT010000049.1"/>
</dbReference>
<dbReference type="EMBL" id="RHHB01000006">
    <property type="protein sequence ID" value="RNB50792.1"/>
    <property type="molecule type" value="Genomic_DNA"/>
</dbReference>
<keyword evidence="3" id="KW-0804">Transcription</keyword>
<dbReference type="InterPro" id="IPR009057">
    <property type="entry name" value="Homeodomain-like_sf"/>
</dbReference>
<comment type="caution">
    <text evidence="6">The sequence shown here is derived from an EMBL/GenBank/DDBJ whole genome shotgun (WGS) entry which is preliminary data.</text>
</comment>
<keyword evidence="7" id="KW-1185">Reference proteome</keyword>
<dbReference type="OrthoDB" id="3786809at2"/>
<dbReference type="PANTHER" id="PTHR30055">
    <property type="entry name" value="HTH-TYPE TRANSCRIPTIONAL REGULATOR RUTR"/>
    <property type="match status" value="1"/>
</dbReference>
<evidence type="ECO:0000313" key="7">
    <source>
        <dbReference type="Proteomes" id="UP000275048"/>
    </source>
</evidence>
<protein>
    <submittedName>
        <fullName evidence="6">TetR/AcrR family transcriptional regulator</fullName>
    </submittedName>
</protein>
<evidence type="ECO:0000256" key="3">
    <source>
        <dbReference type="ARBA" id="ARBA00023163"/>
    </source>
</evidence>
<proteinExistence type="predicted"/>
<dbReference type="Gene3D" id="1.10.10.60">
    <property type="entry name" value="Homeodomain-like"/>
    <property type="match status" value="1"/>
</dbReference>